<dbReference type="OMA" id="CYIDNGL"/>
<keyword evidence="1" id="KW-0732">Signal</keyword>
<evidence type="ECO:0000313" key="2">
    <source>
        <dbReference type="EMBL" id="KJA19585.1"/>
    </source>
</evidence>
<feature type="signal peptide" evidence="1">
    <location>
        <begin position="1"/>
        <end position="26"/>
    </location>
</feature>
<name>A0A0D2PHP9_HYPSF</name>
<dbReference type="OrthoDB" id="2251794at2759"/>
<evidence type="ECO:0000256" key="1">
    <source>
        <dbReference type="SAM" id="SignalP"/>
    </source>
</evidence>
<accession>A0A0D2PHP9</accession>
<keyword evidence="3" id="KW-1185">Reference proteome</keyword>
<dbReference type="AlphaFoldDB" id="A0A0D2PHP9"/>
<proteinExistence type="predicted"/>
<dbReference type="STRING" id="945553.A0A0D2PHP9"/>
<evidence type="ECO:0000313" key="3">
    <source>
        <dbReference type="Proteomes" id="UP000054270"/>
    </source>
</evidence>
<gene>
    <name evidence="2" type="ORF">HYPSUDRAFT_168049</name>
</gene>
<sequence>MFIFQRLIFGIAFSVLFLLQYTSANAEGSTQCSDPPRGQCTFYADCLESRYHCGPTGYPLSYGQVYCAKFAAAESTLSAPGQTWMLDTMACLQQTLVPEATGARGAAQTCAALREKAFDSHAACYVDSGLCALGVGEWAKIVRIIGVKTLVGSWSAVGETTRAAAGCLGQYSRWLRYYF</sequence>
<dbReference type="EMBL" id="KN817576">
    <property type="protein sequence ID" value="KJA19585.1"/>
    <property type="molecule type" value="Genomic_DNA"/>
</dbReference>
<dbReference type="Proteomes" id="UP000054270">
    <property type="component" value="Unassembled WGS sequence"/>
</dbReference>
<protein>
    <recommendedName>
        <fullName evidence="4">Extracellular membrane protein CFEM domain-containing protein</fullName>
    </recommendedName>
</protein>
<reference evidence="3" key="1">
    <citation type="submission" date="2014-04" db="EMBL/GenBank/DDBJ databases">
        <title>Evolutionary Origins and Diversification of the Mycorrhizal Mutualists.</title>
        <authorList>
            <consortium name="DOE Joint Genome Institute"/>
            <consortium name="Mycorrhizal Genomics Consortium"/>
            <person name="Kohler A."/>
            <person name="Kuo A."/>
            <person name="Nagy L.G."/>
            <person name="Floudas D."/>
            <person name="Copeland A."/>
            <person name="Barry K.W."/>
            <person name="Cichocki N."/>
            <person name="Veneault-Fourrey C."/>
            <person name="LaButti K."/>
            <person name="Lindquist E.A."/>
            <person name="Lipzen A."/>
            <person name="Lundell T."/>
            <person name="Morin E."/>
            <person name="Murat C."/>
            <person name="Riley R."/>
            <person name="Ohm R."/>
            <person name="Sun H."/>
            <person name="Tunlid A."/>
            <person name="Henrissat B."/>
            <person name="Grigoriev I.V."/>
            <person name="Hibbett D.S."/>
            <person name="Martin F."/>
        </authorList>
    </citation>
    <scope>NUCLEOTIDE SEQUENCE [LARGE SCALE GENOMIC DNA]</scope>
    <source>
        <strain evidence="3">FD-334 SS-4</strain>
    </source>
</reference>
<organism evidence="2 3">
    <name type="scientific">Hypholoma sublateritium (strain FD-334 SS-4)</name>
    <dbReference type="NCBI Taxonomy" id="945553"/>
    <lineage>
        <taxon>Eukaryota</taxon>
        <taxon>Fungi</taxon>
        <taxon>Dikarya</taxon>
        <taxon>Basidiomycota</taxon>
        <taxon>Agaricomycotina</taxon>
        <taxon>Agaricomycetes</taxon>
        <taxon>Agaricomycetidae</taxon>
        <taxon>Agaricales</taxon>
        <taxon>Agaricineae</taxon>
        <taxon>Strophariaceae</taxon>
        <taxon>Hypholoma</taxon>
    </lineage>
</organism>
<feature type="chain" id="PRO_5002265850" description="Extracellular membrane protein CFEM domain-containing protein" evidence="1">
    <location>
        <begin position="27"/>
        <end position="179"/>
    </location>
</feature>
<evidence type="ECO:0008006" key="4">
    <source>
        <dbReference type="Google" id="ProtNLM"/>
    </source>
</evidence>